<proteinExistence type="predicted"/>
<protein>
    <submittedName>
        <fullName evidence="1">HAMP domain-containing histidine kinase</fullName>
    </submittedName>
</protein>
<dbReference type="GO" id="GO:0016301">
    <property type="term" value="F:kinase activity"/>
    <property type="evidence" value="ECO:0007669"/>
    <property type="project" value="UniProtKB-KW"/>
</dbReference>
<dbReference type="AlphaFoldDB" id="A0AAE9YN55"/>
<name>A0AAE9YN55_9GAMM</name>
<organism evidence="1 2">
    <name type="scientific">Thalassomonas actiniarum</name>
    <dbReference type="NCBI Taxonomy" id="485447"/>
    <lineage>
        <taxon>Bacteria</taxon>
        <taxon>Pseudomonadati</taxon>
        <taxon>Pseudomonadota</taxon>
        <taxon>Gammaproteobacteria</taxon>
        <taxon>Alteromonadales</taxon>
        <taxon>Colwelliaceae</taxon>
        <taxon>Thalassomonas</taxon>
    </lineage>
</organism>
<gene>
    <name evidence="1" type="ORF">SG35_017965</name>
</gene>
<keyword evidence="2" id="KW-1185">Reference proteome</keyword>
<dbReference type="EMBL" id="CP059735">
    <property type="protein sequence ID" value="WDD97218.1"/>
    <property type="molecule type" value="Genomic_DNA"/>
</dbReference>
<dbReference type="Proteomes" id="UP000032568">
    <property type="component" value="Chromosome"/>
</dbReference>
<dbReference type="RefSeq" id="WP_044833945.1">
    <property type="nucleotide sequence ID" value="NZ_CP059735.1"/>
</dbReference>
<dbReference type="KEGG" id="tact:SG35_017965"/>
<reference evidence="1 2" key="1">
    <citation type="journal article" date="2015" name="Genome Announc.">
        <title>Draft Genome Sequences of Marine Isolates of Thalassomonas viridans and Thalassomonas actiniarum.</title>
        <authorList>
            <person name="Olonade I."/>
            <person name="van Zyl L.J."/>
            <person name="Trindade M."/>
        </authorList>
    </citation>
    <scope>NUCLEOTIDE SEQUENCE [LARGE SCALE GENOMIC DNA]</scope>
    <source>
        <strain evidence="1 2">A5K-106</strain>
    </source>
</reference>
<dbReference type="SUPFAM" id="SSF55874">
    <property type="entry name" value="ATPase domain of HSP90 chaperone/DNA topoisomerase II/histidine kinase"/>
    <property type="match status" value="1"/>
</dbReference>
<keyword evidence="1" id="KW-0808">Transferase</keyword>
<evidence type="ECO:0000313" key="1">
    <source>
        <dbReference type="EMBL" id="WDD97218.1"/>
    </source>
</evidence>
<dbReference type="InterPro" id="IPR036890">
    <property type="entry name" value="HATPase_C_sf"/>
</dbReference>
<evidence type="ECO:0000313" key="2">
    <source>
        <dbReference type="Proteomes" id="UP000032568"/>
    </source>
</evidence>
<reference evidence="1 2" key="2">
    <citation type="journal article" date="2022" name="Mar. Drugs">
        <title>Bioassay-Guided Fractionation Leads to the Detection of Cholic Acid Generated by the Rare Thalassomonas sp.</title>
        <authorList>
            <person name="Pheiffer F."/>
            <person name="Schneider Y.K."/>
            <person name="Hansen E.H."/>
            <person name="Andersen J.H."/>
            <person name="Isaksson J."/>
            <person name="Busche T."/>
            <person name="R C."/>
            <person name="Kalinowski J."/>
            <person name="Zyl L.V."/>
            <person name="Trindade M."/>
        </authorList>
    </citation>
    <scope>NUCLEOTIDE SEQUENCE [LARGE SCALE GENOMIC DNA]</scope>
    <source>
        <strain evidence="1 2">A5K-106</strain>
    </source>
</reference>
<sequence length="75" mass="8359">MAYYRRQYGYSPLSVTAWTNSRAPTGDISIVVRESDGYLTLDYKDNGKGADQAIIPYIFDPLVTTKCLEGEQGAF</sequence>
<keyword evidence="1" id="KW-0418">Kinase</keyword>
<dbReference type="Gene3D" id="3.30.565.10">
    <property type="entry name" value="Histidine kinase-like ATPase, C-terminal domain"/>
    <property type="match status" value="1"/>
</dbReference>
<accession>A0AAE9YN55</accession>